<accession>A0A7I8W6Q3</accession>
<dbReference type="InterPro" id="IPR027417">
    <property type="entry name" value="P-loop_NTPase"/>
</dbReference>
<dbReference type="PANTHER" id="PTHR23264">
    <property type="entry name" value="NUCLEOTIDE-BINDING PROTEIN NBP35 YEAST -RELATED"/>
    <property type="match status" value="1"/>
</dbReference>
<dbReference type="GO" id="GO:0005634">
    <property type="term" value="C:nucleus"/>
    <property type="evidence" value="ECO:0007669"/>
    <property type="project" value="UniProtKB-ARBA"/>
</dbReference>
<evidence type="ECO:0000256" key="4">
    <source>
        <dbReference type="ARBA" id="ARBA00022490"/>
    </source>
</evidence>
<comment type="function">
    <text evidence="10">Component of the cytosolic iron-sulfur (Fe/S) protein assembly (CIA) machinery. Required for maturation of extramitochondrial Fe-S proteins. The NUBP1-NUBP2 heterotetramer forms a Fe-S scaffold complex, mediating the de novo assembly of an Fe-S cluster and its transfer to target apoproteins. Negatively regulates cilium formation and structure.</text>
</comment>
<dbReference type="FunFam" id="3.40.50.300:FF:000796">
    <property type="entry name" value="Cytosolic Fe-S cluster assembly factor NUBP2"/>
    <property type="match status" value="1"/>
</dbReference>
<dbReference type="GO" id="GO:0005829">
    <property type="term" value="C:cytosol"/>
    <property type="evidence" value="ECO:0007669"/>
    <property type="project" value="TreeGrafter"/>
</dbReference>
<dbReference type="InterPro" id="IPR019591">
    <property type="entry name" value="Mrp/NBP35_ATP-bd"/>
</dbReference>
<dbReference type="GO" id="GO:0005524">
    <property type="term" value="F:ATP binding"/>
    <property type="evidence" value="ECO:0007669"/>
    <property type="project" value="UniProtKB-KW"/>
</dbReference>
<keyword evidence="13" id="KW-1185">Reference proteome</keyword>
<evidence type="ECO:0000256" key="2">
    <source>
        <dbReference type="ARBA" id="ARBA00004430"/>
    </source>
</evidence>
<reference evidence="12 13" key="1">
    <citation type="submission" date="2020-08" db="EMBL/GenBank/DDBJ databases">
        <authorList>
            <person name="Hejnol A."/>
        </authorList>
    </citation>
    <scope>NUCLEOTIDE SEQUENCE [LARGE SCALE GENOMIC DNA]</scope>
</reference>
<keyword evidence="5" id="KW-0479">Metal-binding</keyword>
<dbReference type="GO" id="GO:0005814">
    <property type="term" value="C:centriole"/>
    <property type="evidence" value="ECO:0007669"/>
    <property type="project" value="UniProtKB-SubCell"/>
</dbReference>
<dbReference type="OrthoDB" id="1741334at2759"/>
<gene>
    <name evidence="12" type="ORF">DGYR_LOCUS11795</name>
</gene>
<dbReference type="GO" id="GO:0046872">
    <property type="term" value="F:metal ion binding"/>
    <property type="evidence" value="ECO:0007669"/>
    <property type="project" value="UniProtKB-KW"/>
</dbReference>
<dbReference type="GO" id="GO:0140663">
    <property type="term" value="F:ATP-dependent FeS chaperone activity"/>
    <property type="evidence" value="ECO:0007669"/>
    <property type="project" value="InterPro"/>
</dbReference>
<dbReference type="Gene3D" id="3.40.50.300">
    <property type="entry name" value="P-loop containing nucleotide triphosphate hydrolases"/>
    <property type="match status" value="1"/>
</dbReference>
<evidence type="ECO:0000313" key="12">
    <source>
        <dbReference type="EMBL" id="CAD5124221.1"/>
    </source>
</evidence>
<comment type="subunit">
    <text evidence="11">Heterotetramer of 2 NUBP1 and 2 NUBP2 chains. Interacts with KIFC1. Interacts with NUBP1.</text>
</comment>
<proteinExistence type="inferred from homology"/>
<dbReference type="InterPro" id="IPR000808">
    <property type="entry name" value="Mrp-like_CS"/>
</dbReference>
<evidence type="ECO:0000256" key="3">
    <source>
        <dbReference type="ARBA" id="ARBA00022485"/>
    </source>
</evidence>
<sequence>MQEAVRNNLESVKNVILVLSGKGGVGKSTISTEVGLLDIDLCGPSVPRMLNIEEQEIHQSNAGWVPVYPYGDASLAVMSIAFLLKNKNDAIVWRGPKKTAMIGQFVQDVVWSDLDYLVIDTPPGTSDEHMSIVERLSSHPATSAVIVTTPQQVAVADVRRQLTFCKKTKVRVLGIIENMSGFKCEHCGECTNIFSFGGGKALAEHFDINFLGCVPLDSKFTKAIEGGRRSDEETEKSSAGEAITDIVKKILLG</sequence>
<keyword evidence="7" id="KW-0067">ATP-binding</keyword>
<dbReference type="Proteomes" id="UP000549394">
    <property type="component" value="Unassembled WGS sequence"/>
</dbReference>
<dbReference type="PROSITE" id="PS01215">
    <property type="entry name" value="MRP"/>
    <property type="match status" value="1"/>
</dbReference>
<evidence type="ECO:0000256" key="10">
    <source>
        <dbReference type="ARBA" id="ARBA00053368"/>
    </source>
</evidence>
<dbReference type="SUPFAM" id="SSF52540">
    <property type="entry name" value="P-loop containing nucleoside triphosphate hydrolases"/>
    <property type="match status" value="1"/>
</dbReference>
<evidence type="ECO:0000256" key="8">
    <source>
        <dbReference type="ARBA" id="ARBA00023004"/>
    </source>
</evidence>
<keyword evidence="6" id="KW-0547">Nucleotide-binding</keyword>
<evidence type="ECO:0000256" key="7">
    <source>
        <dbReference type="ARBA" id="ARBA00022840"/>
    </source>
</evidence>
<dbReference type="InterPro" id="IPR033756">
    <property type="entry name" value="YlxH/NBP35"/>
</dbReference>
<name>A0A7I8W6Q3_9ANNE</name>
<keyword evidence="3" id="KW-0004">4Fe-4S</keyword>
<dbReference type="GO" id="GO:0051539">
    <property type="term" value="F:4 iron, 4 sulfur cluster binding"/>
    <property type="evidence" value="ECO:0007669"/>
    <property type="project" value="UniProtKB-KW"/>
</dbReference>
<keyword evidence="8" id="KW-0408">Iron</keyword>
<dbReference type="Pfam" id="PF10609">
    <property type="entry name" value="ParA"/>
    <property type="match status" value="1"/>
</dbReference>
<evidence type="ECO:0000256" key="9">
    <source>
        <dbReference type="ARBA" id="ARBA00023014"/>
    </source>
</evidence>
<keyword evidence="9" id="KW-0411">Iron-sulfur</keyword>
<keyword evidence="4" id="KW-0963">Cytoplasm</keyword>
<evidence type="ECO:0000256" key="11">
    <source>
        <dbReference type="ARBA" id="ARBA00065349"/>
    </source>
</evidence>
<dbReference type="CDD" id="cd02037">
    <property type="entry name" value="Mrp_NBP35"/>
    <property type="match status" value="1"/>
</dbReference>
<comment type="caution">
    <text evidence="12">The sequence shown here is derived from an EMBL/GenBank/DDBJ whole genome shotgun (WGS) entry which is preliminary data.</text>
</comment>
<evidence type="ECO:0000313" key="13">
    <source>
        <dbReference type="Proteomes" id="UP000549394"/>
    </source>
</evidence>
<dbReference type="PANTHER" id="PTHR23264:SF19">
    <property type="entry name" value="CYTOSOLIC FE-S CLUSTER ASSEMBLY FACTOR NUBP2"/>
    <property type="match status" value="1"/>
</dbReference>
<evidence type="ECO:0000256" key="6">
    <source>
        <dbReference type="ARBA" id="ARBA00022741"/>
    </source>
</evidence>
<protein>
    <submittedName>
        <fullName evidence="12">DgyrCDS12516</fullName>
    </submittedName>
</protein>
<dbReference type="AlphaFoldDB" id="A0A7I8W6Q3"/>
<dbReference type="GO" id="GO:0005930">
    <property type="term" value="C:axoneme"/>
    <property type="evidence" value="ECO:0007669"/>
    <property type="project" value="UniProtKB-SubCell"/>
</dbReference>
<dbReference type="GO" id="GO:0016226">
    <property type="term" value="P:iron-sulfur cluster assembly"/>
    <property type="evidence" value="ECO:0007669"/>
    <property type="project" value="InterPro"/>
</dbReference>
<dbReference type="EMBL" id="CAJFCJ010000020">
    <property type="protein sequence ID" value="CAD5124221.1"/>
    <property type="molecule type" value="Genomic_DNA"/>
</dbReference>
<evidence type="ECO:0000256" key="5">
    <source>
        <dbReference type="ARBA" id="ARBA00022723"/>
    </source>
</evidence>
<comment type="subcellular location">
    <subcellularLocation>
        <location evidence="2">Cytoplasm</location>
        <location evidence="2">Cytoskeleton</location>
        <location evidence="2">Cilium axoneme</location>
    </subcellularLocation>
    <subcellularLocation>
        <location evidence="1">Cytoplasm</location>
        <location evidence="1">Cytoskeleton</location>
        <location evidence="1">Microtubule organizing center</location>
        <location evidence="1">Centrosome</location>
        <location evidence="1">Centriole</location>
    </subcellularLocation>
</comment>
<organism evidence="12 13">
    <name type="scientific">Dimorphilus gyrociliatus</name>
    <dbReference type="NCBI Taxonomy" id="2664684"/>
    <lineage>
        <taxon>Eukaryota</taxon>
        <taxon>Metazoa</taxon>
        <taxon>Spiralia</taxon>
        <taxon>Lophotrochozoa</taxon>
        <taxon>Annelida</taxon>
        <taxon>Polychaeta</taxon>
        <taxon>Polychaeta incertae sedis</taxon>
        <taxon>Dinophilidae</taxon>
        <taxon>Dimorphilus</taxon>
    </lineage>
</organism>
<evidence type="ECO:0000256" key="1">
    <source>
        <dbReference type="ARBA" id="ARBA00004114"/>
    </source>
</evidence>
<dbReference type="HAMAP" id="MF_02040">
    <property type="entry name" value="Mrp_NBP35"/>
    <property type="match status" value="1"/>
</dbReference>